<dbReference type="InterPro" id="IPR036236">
    <property type="entry name" value="Znf_C2H2_sf"/>
</dbReference>
<evidence type="ECO:0000256" key="1">
    <source>
        <dbReference type="ARBA" id="ARBA00004123"/>
    </source>
</evidence>
<evidence type="ECO:0000256" key="2">
    <source>
        <dbReference type="ARBA" id="ARBA00022723"/>
    </source>
</evidence>
<dbReference type="InterPro" id="IPR050888">
    <property type="entry name" value="ZnF_C2H2-type_TF"/>
</dbReference>
<proteinExistence type="predicted"/>
<dbReference type="PROSITE" id="PS00028">
    <property type="entry name" value="ZINC_FINGER_C2H2_1"/>
    <property type="match status" value="1"/>
</dbReference>
<dbReference type="SMART" id="SM00355">
    <property type="entry name" value="ZnF_C2H2"/>
    <property type="match status" value="6"/>
</dbReference>
<accession>A0A8K0GG98</accession>
<feature type="non-terminal residue" evidence="9">
    <location>
        <position position="1"/>
    </location>
</feature>
<sequence>VVSVQRCGKSNDPPFVCTRCGKMYQVSTSLRRHMKYDCGRVKRPIVTGYSVTSAGYVCQACTRSYKGFASLKRHLKYECGKFPNIQCPVSGCNYKAKLNARMLQHVRMVHKLEYSVSTEILIRAQHPDRLSGKKEVRYCCSKCNKNYKHRKHLTSHLTYECGKEPQFQCEVCLKRAFSVFLPKMQQKLSAPTVAISTPKIRVWNGTKIWFFLQSRTSETHRFKCNGCTRSYKYLRSLKRHQKIECGKEKKFVCNYCLVRFYYKQDMEAHTIRKHLHLC</sequence>
<keyword evidence="2" id="KW-0479">Metal-binding</keyword>
<evidence type="ECO:0000256" key="5">
    <source>
        <dbReference type="ARBA" id="ARBA00022833"/>
    </source>
</evidence>
<dbReference type="InterPro" id="IPR013087">
    <property type="entry name" value="Znf_C2H2_type"/>
</dbReference>
<evidence type="ECO:0000256" key="6">
    <source>
        <dbReference type="ARBA" id="ARBA00023242"/>
    </source>
</evidence>
<comment type="subcellular location">
    <subcellularLocation>
        <location evidence="1">Nucleus</location>
    </subcellularLocation>
</comment>
<keyword evidence="4 7" id="KW-0863">Zinc-finger</keyword>
<keyword evidence="3" id="KW-0677">Repeat</keyword>
<feature type="domain" description="C2H2-type" evidence="8">
    <location>
        <begin position="138"/>
        <end position="165"/>
    </location>
</feature>
<evidence type="ECO:0000256" key="7">
    <source>
        <dbReference type="PROSITE-ProRule" id="PRU00042"/>
    </source>
</evidence>
<evidence type="ECO:0000259" key="8">
    <source>
        <dbReference type="PROSITE" id="PS50157"/>
    </source>
</evidence>
<evidence type="ECO:0000313" key="9">
    <source>
        <dbReference type="EMBL" id="KAF2903540.1"/>
    </source>
</evidence>
<dbReference type="AlphaFoldDB" id="A0A8K0GG98"/>
<gene>
    <name evidence="9" type="ORF">ILUMI_02651</name>
</gene>
<dbReference type="OrthoDB" id="10004641at2759"/>
<name>A0A8K0GG98_IGNLU</name>
<feature type="domain" description="C2H2-type" evidence="8">
    <location>
        <begin position="222"/>
        <end position="249"/>
    </location>
</feature>
<comment type="caution">
    <text evidence="9">The sequence shown here is derived from an EMBL/GenBank/DDBJ whole genome shotgun (WGS) entry which is preliminary data.</text>
</comment>
<feature type="domain" description="C2H2-type" evidence="8">
    <location>
        <begin position="15"/>
        <end position="44"/>
    </location>
</feature>
<dbReference type="GO" id="GO:0008270">
    <property type="term" value="F:zinc ion binding"/>
    <property type="evidence" value="ECO:0007669"/>
    <property type="project" value="UniProtKB-KW"/>
</dbReference>
<dbReference type="PANTHER" id="PTHR24406">
    <property type="entry name" value="TRANSCRIPTIONAL REPRESSOR CTCFL-RELATED"/>
    <property type="match status" value="1"/>
</dbReference>
<dbReference type="Pfam" id="PF00096">
    <property type="entry name" value="zf-C2H2"/>
    <property type="match status" value="2"/>
</dbReference>
<organism evidence="9 10">
    <name type="scientific">Ignelater luminosus</name>
    <name type="common">Cucubano</name>
    <name type="synonym">Pyrophorus luminosus</name>
    <dbReference type="NCBI Taxonomy" id="2038154"/>
    <lineage>
        <taxon>Eukaryota</taxon>
        <taxon>Metazoa</taxon>
        <taxon>Ecdysozoa</taxon>
        <taxon>Arthropoda</taxon>
        <taxon>Hexapoda</taxon>
        <taxon>Insecta</taxon>
        <taxon>Pterygota</taxon>
        <taxon>Neoptera</taxon>
        <taxon>Endopterygota</taxon>
        <taxon>Coleoptera</taxon>
        <taxon>Polyphaga</taxon>
        <taxon>Elateriformia</taxon>
        <taxon>Elateroidea</taxon>
        <taxon>Elateridae</taxon>
        <taxon>Agrypninae</taxon>
        <taxon>Pyrophorini</taxon>
        <taxon>Ignelater</taxon>
    </lineage>
</organism>
<dbReference type="GO" id="GO:0005634">
    <property type="term" value="C:nucleus"/>
    <property type="evidence" value="ECO:0007669"/>
    <property type="project" value="UniProtKB-SubCell"/>
</dbReference>
<keyword evidence="10" id="KW-1185">Reference proteome</keyword>
<dbReference type="Gene3D" id="3.30.160.60">
    <property type="entry name" value="Classic Zinc Finger"/>
    <property type="match status" value="3"/>
</dbReference>
<feature type="domain" description="C2H2-type" evidence="8">
    <location>
        <begin position="56"/>
        <end position="83"/>
    </location>
</feature>
<evidence type="ECO:0000256" key="4">
    <source>
        <dbReference type="ARBA" id="ARBA00022771"/>
    </source>
</evidence>
<dbReference type="Proteomes" id="UP000801492">
    <property type="component" value="Unassembled WGS sequence"/>
</dbReference>
<evidence type="ECO:0000256" key="3">
    <source>
        <dbReference type="ARBA" id="ARBA00022737"/>
    </source>
</evidence>
<reference evidence="9" key="1">
    <citation type="submission" date="2019-08" db="EMBL/GenBank/DDBJ databases">
        <title>The genome of the North American firefly Photinus pyralis.</title>
        <authorList>
            <consortium name="Photinus pyralis genome working group"/>
            <person name="Fallon T.R."/>
            <person name="Sander Lower S.E."/>
            <person name="Weng J.-K."/>
        </authorList>
    </citation>
    <scope>NUCLEOTIDE SEQUENCE</scope>
    <source>
        <strain evidence="9">TRF0915ILg1</strain>
        <tissue evidence="9">Whole body</tissue>
    </source>
</reference>
<protein>
    <recommendedName>
        <fullName evidence="8">C2H2-type domain-containing protein</fullName>
    </recommendedName>
</protein>
<dbReference type="EMBL" id="VTPC01001001">
    <property type="protein sequence ID" value="KAF2903540.1"/>
    <property type="molecule type" value="Genomic_DNA"/>
</dbReference>
<dbReference type="SUPFAM" id="SSF57667">
    <property type="entry name" value="beta-beta-alpha zinc fingers"/>
    <property type="match status" value="2"/>
</dbReference>
<evidence type="ECO:0000313" key="10">
    <source>
        <dbReference type="Proteomes" id="UP000801492"/>
    </source>
</evidence>
<keyword evidence="5" id="KW-0862">Zinc</keyword>
<dbReference type="PROSITE" id="PS50157">
    <property type="entry name" value="ZINC_FINGER_C2H2_2"/>
    <property type="match status" value="4"/>
</dbReference>
<keyword evidence="6" id="KW-0539">Nucleus</keyword>